<accession>A0A0A9BWD1</accession>
<sequence>MRVWLLCRVQHLLNAKSSS</sequence>
<dbReference type="AlphaFoldDB" id="A0A0A9BWD1"/>
<evidence type="ECO:0000313" key="1">
    <source>
        <dbReference type="EMBL" id="JAD66513.1"/>
    </source>
</evidence>
<name>A0A0A9BWD1_ARUDO</name>
<proteinExistence type="predicted"/>
<protein>
    <submittedName>
        <fullName evidence="1">Uncharacterized protein</fullName>
    </submittedName>
</protein>
<reference evidence="1" key="2">
    <citation type="journal article" date="2015" name="Data Brief">
        <title>Shoot transcriptome of the giant reed, Arundo donax.</title>
        <authorList>
            <person name="Barrero R.A."/>
            <person name="Guerrero F.D."/>
            <person name="Moolhuijzen P."/>
            <person name="Goolsby J.A."/>
            <person name="Tidwell J."/>
            <person name="Bellgard S.E."/>
            <person name="Bellgard M.I."/>
        </authorList>
    </citation>
    <scope>NUCLEOTIDE SEQUENCE</scope>
    <source>
        <tissue evidence="1">Shoot tissue taken approximately 20 cm above the soil surface</tissue>
    </source>
</reference>
<organism evidence="1">
    <name type="scientific">Arundo donax</name>
    <name type="common">Giant reed</name>
    <name type="synonym">Donax arundinaceus</name>
    <dbReference type="NCBI Taxonomy" id="35708"/>
    <lineage>
        <taxon>Eukaryota</taxon>
        <taxon>Viridiplantae</taxon>
        <taxon>Streptophyta</taxon>
        <taxon>Embryophyta</taxon>
        <taxon>Tracheophyta</taxon>
        <taxon>Spermatophyta</taxon>
        <taxon>Magnoliopsida</taxon>
        <taxon>Liliopsida</taxon>
        <taxon>Poales</taxon>
        <taxon>Poaceae</taxon>
        <taxon>PACMAD clade</taxon>
        <taxon>Arundinoideae</taxon>
        <taxon>Arundineae</taxon>
        <taxon>Arundo</taxon>
    </lineage>
</organism>
<dbReference type="EMBL" id="GBRH01231382">
    <property type="protein sequence ID" value="JAD66513.1"/>
    <property type="molecule type" value="Transcribed_RNA"/>
</dbReference>
<reference evidence="1" key="1">
    <citation type="submission" date="2014-09" db="EMBL/GenBank/DDBJ databases">
        <authorList>
            <person name="Magalhaes I.L.F."/>
            <person name="Oliveira U."/>
            <person name="Santos F.R."/>
            <person name="Vidigal T.H.D.A."/>
            <person name="Brescovit A.D."/>
            <person name="Santos A.J."/>
        </authorList>
    </citation>
    <scope>NUCLEOTIDE SEQUENCE</scope>
    <source>
        <tissue evidence="1">Shoot tissue taken approximately 20 cm above the soil surface</tissue>
    </source>
</reference>